<evidence type="ECO:0000313" key="2">
    <source>
        <dbReference type="Proteomes" id="UP001341840"/>
    </source>
</evidence>
<proteinExistence type="predicted"/>
<accession>A0ABU6SUZ7</accession>
<protein>
    <submittedName>
        <fullName evidence="1">Uncharacterized protein</fullName>
    </submittedName>
</protein>
<reference evidence="1 2" key="1">
    <citation type="journal article" date="2023" name="Plants (Basel)">
        <title>Bridging the Gap: Combining Genomics and Transcriptomics Approaches to Understand Stylosanthes scabra, an Orphan Legume from the Brazilian Caatinga.</title>
        <authorList>
            <person name="Ferreira-Neto J.R.C."/>
            <person name="da Silva M.D."/>
            <person name="Binneck E."/>
            <person name="de Melo N.F."/>
            <person name="da Silva R.H."/>
            <person name="de Melo A.L.T.M."/>
            <person name="Pandolfi V."/>
            <person name="Bustamante F.O."/>
            <person name="Brasileiro-Vidal A.C."/>
            <person name="Benko-Iseppon A.M."/>
        </authorList>
    </citation>
    <scope>NUCLEOTIDE SEQUENCE [LARGE SCALE GENOMIC DNA]</scope>
    <source>
        <tissue evidence="1">Leaves</tissue>
    </source>
</reference>
<evidence type="ECO:0000313" key="1">
    <source>
        <dbReference type="EMBL" id="MED6140237.1"/>
    </source>
</evidence>
<sequence>MSRTLPLPIKEEFPNEQLLQVKMLPWFADIANFKAMKVIPKDFNRHQRIIIYGMTNIYSRDVQIIFYGDASRKKNREVSYGIVTVQIMEDILMEIGQLQKSYKLDFTGLHSSKMHSNL</sequence>
<keyword evidence="2" id="KW-1185">Reference proteome</keyword>
<comment type="caution">
    <text evidence="1">The sequence shown here is derived from an EMBL/GenBank/DDBJ whole genome shotgun (WGS) entry which is preliminary data.</text>
</comment>
<organism evidence="1 2">
    <name type="scientific">Stylosanthes scabra</name>
    <dbReference type="NCBI Taxonomy" id="79078"/>
    <lineage>
        <taxon>Eukaryota</taxon>
        <taxon>Viridiplantae</taxon>
        <taxon>Streptophyta</taxon>
        <taxon>Embryophyta</taxon>
        <taxon>Tracheophyta</taxon>
        <taxon>Spermatophyta</taxon>
        <taxon>Magnoliopsida</taxon>
        <taxon>eudicotyledons</taxon>
        <taxon>Gunneridae</taxon>
        <taxon>Pentapetalae</taxon>
        <taxon>rosids</taxon>
        <taxon>fabids</taxon>
        <taxon>Fabales</taxon>
        <taxon>Fabaceae</taxon>
        <taxon>Papilionoideae</taxon>
        <taxon>50 kb inversion clade</taxon>
        <taxon>dalbergioids sensu lato</taxon>
        <taxon>Dalbergieae</taxon>
        <taxon>Pterocarpus clade</taxon>
        <taxon>Stylosanthes</taxon>
    </lineage>
</organism>
<dbReference type="Proteomes" id="UP001341840">
    <property type="component" value="Unassembled WGS sequence"/>
</dbReference>
<gene>
    <name evidence="1" type="ORF">PIB30_091264</name>
</gene>
<name>A0ABU6SUZ7_9FABA</name>
<dbReference type="EMBL" id="JASCZI010062226">
    <property type="protein sequence ID" value="MED6140237.1"/>
    <property type="molecule type" value="Genomic_DNA"/>
</dbReference>